<evidence type="ECO:0000259" key="1">
    <source>
        <dbReference type="Pfam" id="PF00078"/>
    </source>
</evidence>
<sequence>MALVEEIFKKEFFNIQNIKKVQNKGLVSVCYKEEVISKLVTSITEKEDLAAKIETKAPGKRHPSLIVCDIPNSTTEKELQQAIVDCLVLPNPLEIRFKLRGKEQDTSHWVMEAPRKVIKKIKITCKIALNWTRHRMRKFSHLILARKEYEEESAKEWLNTITKERTEKEGIAEQRRQEEIEQRKQVYEERKRKDEMEFELQKIRLGAKEGKPEHEATPYRPTSLQPTIGKVLENLLTPRLNYHLERLNKISDNQYGFRKGCSAKLEIHHLIQKINEGKKKNPHFLVLSIDSKGAFDNIRQS</sequence>
<reference evidence="2 3" key="1">
    <citation type="journal article" date="2019" name="Sci. Rep.">
        <title>Orb-weaving spider Araneus ventricosus genome elucidates the spidroin gene catalogue.</title>
        <authorList>
            <person name="Kono N."/>
            <person name="Nakamura H."/>
            <person name="Ohtoshi R."/>
            <person name="Moran D.A.P."/>
            <person name="Shinohara A."/>
            <person name="Yoshida Y."/>
            <person name="Fujiwara M."/>
            <person name="Mori M."/>
            <person name="Tomita M."/>
            <person name="Arakawa K."/>
        </authorList>
    </citation>
    <scope>NUCLEOTIDE SEQUENCE [LARGE SCALE GENOMIC DNA]</scope>
</reference>
<dbReference type="InterPro" id="IPR000477">
    <property type="entry name" value="RT_dom"/>
</dbReference>
<dbReference type="AlphaFoldDB" id="A0A4Y2DFU8"/>
<gene>
    <name evidence="2" type="ORF">AVEN_262861_1</name>
</gene>
<accession>A0A4Y2DFU8</accession>
<evidence type="ECO:0000313" key="2">
    <source>
        <dbReference type="EMBL" id="GBM15682.1"/>
    </source>
</evidence>
<dbReference type="PANTHER" id="PTHR19446">
    <property type="entry name" value="REVERSE TRANSCRIPTASES"/>
    <property type="match status" value="1"/>
</dbReference>
<keyword evidence="3" id="KW-1185">Reference proteome</keyword>
<dbReference type="EMBL" id="BGPR01000363">
    <property type="protein sequence ID" value="GBM15682.1"/>
    <property type="molecule type" value="Genomic_DNA"/>
</dbReference>
<organism evidence="2 3">
    <name type="scientific">Araneus ventricosus</name>
    <name type="common">Orbweaver spider</name>
    <name type="synonym">Epeira ventricosa</name>
    <dbReference type="NCBI Taxonomy" id="182803"/>
    <lineage>
        <taxon>Eukaryota</taxon>
        <taxon>Metazoa</taxon>
        <taxon>Ecdysozoa</taxon>
        <taxon>Arthropoda</taxon>
        <taxon>Chelicerata</taxon>
        <taxon>Arachnida</taxon>
        <taxon>Araneae</taxon>
        <taxon>Araneomorphae</taxon>
        <taxon>Entelegynae</taxon>
        <taxon>Araneoidea</taxon>
        <taxon>Araneidae</taxon>
        <taxon>Araneus</taxon>
    </lineage>
</organism>
<dbReference type="Pfam" id="PF00078">
    <property type="entry name" value="RVT_1"/>
    <property type="match status" value="1"/>
</dbReference>
<feature type="domain" description="Reverse transcriptase" evidence="1">
    <location>
        <begin position="216"/>
        <end position="299"/>
    </location>
</feature>
<evidence type="ECO:0000313" key="3">
    <source>
        <dbReference type="Proteomes" id="UP000499080"/>
    </source>
</evidence>
<name>A0A4Y2DFU8_ARAVE</name>
<dbReference type="Proteomes" id="UP000499080">
    <property type="component" value="Unassembled WGS sequence"/>
</dbReference>
<protein>
    <recommendedName>
        <fullName evidence="1">Reverse transcriptase domain-containing protein</fullName>
    </recommendedName>
</protein>
<proteinExistence type="predicted"/>
<comment type="caution">
    <text evidence="2">The sequence shown here is derived from an EMBL/GenBank/DDBJ whole genome shotgun (WGS) entry which is preliminary data.</text>
</comment>
<dbReference type="OrthoDB" id="411871at2759"/>